<name>A0A1W1D0X6_9ZZZZ</name>
<sequence>MRIVTWNCRGALRNKLKEIAKLRADVLVIQECENPELSTKAYKEWAKNYLWIGNDKNKGIGIFAKMNINIKKLNWDGEFKIQGLNSKSHLLSWKTSDLELFLPFSINNLFTVLAVWTKGKKGEQFNYIGQFWKYLQIHHNQLRYENTFILGDFNSNQKWDKEKRIDAWWNHASVIGELKDIGFESLYHFKTKELQGLEMKSTYFHHKKRSSSHHIDYIFSSKNILSILDFNIERYEDWIKVSDHVPLVMSIKKNNKGNI</sequence>
<dbReference type="InterPro" id="IPR036691">
    <property type="entry name" value="Endo/exonu/phosph_ase_sf"/>
</dbReference>
<gene>
    <name evidence="1" type="ORF">MNB_SV-13-1354</name>
</gene>
<protein>
    <submittedName>
        <fullName evidence="1">Uncharacterized protein</fullName>
    </submittedName>
</protein>
<organism evidence="1">
    <name type="scientific">hydrothermal vent metagenome</name>
    <dbReference type="NCBI Taxonomy" id="652676"/>
    <lineage>
        <taxon>unclassified sequences</taxon>
        <taxon>metagenomes</taxon>
        <taxon>ecological metagenomes</taxon>
    </lineage>
</organism>
<dbReference type="SUPFAM" id="SSF56219">
    <property type="entry name" value="DNase I-like"/>
    <property type="match status" value="1"/>
</dbReference>
<dbReference type="AlphaFoldDB" id="A0A1W1D0X6"/>
<dbReference type="Gene3D" id="3.60.10.10">
    <property type="entry name" value="Endonuclease/exonuclease/phosphatase"/>
    <property type="match status" value="1"/>
</dbReference>
<proteinExistence type="predicted"/>
<evidence type="ECO:0000313" key="1">
    <source>
        <dbReference type="EMBL" id="SFV71521.1"/>
    </source>
</evidence>
<accession>A0A1W1D0X6</accession>
<reference evidence="1" key="1">
    <citation type="submission" date="2016-10" db="EMBL/GenBank/DDBJ databases">
        <authorList>
            <person name="de Groot N.N."/>
        </authorList>
    </citation>
    <scope>NUCLEOTIDE SEQUENCE</scope>
</reference>
<dbReference type="EMBL" id="FPHM01000259">
    <property type="protein sequence ID" value="SFV71521.1"/>
    <property type="molecule type" value="Genomic_DNA"/>
</dbReference>